<dbReference type="SUPFAM" id="SSF56003">
    <property type="entry name" value="Molybdenum cofactor-binding domain"/>
    <property type="match status" value="2"/>
</dbReference>
<dbReference type="HOGENOM" id="CLU_013917_0_1_5"/>
<reference evidence="2 3" key="1">
    <citation type="journal article" date="2013" name="Appl. Environ. Microbiol.">
        <title>Genome analysis suggests that the soil oligotrophic bacterium Agromonas oligotrophica (Bradyrhizobium oligotrophicum) is a nitrogen-fixing symbiont of Aeschynomene indica.</title>
        <authorList>
            <person name="Okubo T."/>
            <person name="Fukushima S."/>
            <person name="Itakura M."/>
            <person name="Oshima K."/>
            <person name="Longtonglang A."/>
            <person name="Teaumroong N."/>
            <person name="Mitsui H."/>
            <person name="Hattori M."/>
            <person name="Hattori R."/>
            <person name="Hattori T."/>
            <person name="Minamisawa K."/>
        </authorList>
    </citation>
    <scope>NUCLEOTIDE SEQUENCE [LARGE SCALE GENOMIC DNA]</scope>
    <source>
        <strain evidence="2 3">S58</strain>
    </source>
</reference>
<dbReference type="STRING" id="1245469.S58_22190"/>
<dbReference type="RefSeq" id="WP_015665350.1">
    <property type="nucleotide sequence ID" value="NC_020453.1"/>
</dbReference>
<proteinExistence type="predicted"/>
<accession>M4ZPT5</accession>
<organism evidence="2 3">
    <name type="scientific">Bradyrhizobium oligotrophicum S58</name>
    <dbReference type="NCBI Taxonomy" id="1245469"/>
    <lineage>
        <taxon>Bacteria</taxon>
        <taxon>Pseudomonadati</taxon>
        <taxon>Pseudomonadota</taxon>
        <taxon>Alphaproteobacteria</taxon>
        <taxon>Hyphomicrobiales</taxon>
        <taxon>Nitrobacteraceae</taxon>
        <taxon>Bradyrhizobium</taxon>
    </lineage>
</organism>
<dbReference type="Gene3D" id="3.30.365.10">
    <property type="entry name" value="Aldehyde oxidase/xanthine dehydrogenase, molybdopterin binding domain"/>
    <property type="match status" value="4"/>
</dbReference>
<dbReference type="PIRSF" id="PIRSF036389">
    <property type="entry name" value="IOR_B"/>
    <property type="match status" value="1"/>
</dbReference>
<dbReference type="PANTHER" id="PTHR47495">
    <property type="entry name" value="ALDEHYDE DEHYDROGENASE"/>
    <property type="match status" value="1"/>
</dbReference>
<protein>
    <submittedName>
        <fullName evidence="2">Isoquinoline 1-oxidoreductase beta subunit</fullName>
    </submittedName>
</protein>
<keyword evidence="3" id="KW-1185">Reference proteome</keyword>
<feature type="domain" description="Aldehyde oxidase/xanthine dehydrogenase a/b hammerhead" evidence="1">
    <location>
        <begin position="239"/>
        <end position="328"/>
    </location>
</feature>
<dbReference type="eggNOG" id="COG1529">
    <property type="taxonomic scope" value="Bacteria"/>
</dbReference>
<dbReference type="InterPro" id="IPR008274">
    <property type="entry name" value="AldOxase/xan_DH_MoCoBD1"/>
</dbReference>
<evidence type="ECO:0000313" key="3">
    <source>
        <dbReference type="Proteomes" id="UP000011841"/>
    </source>
</evidence>
<evidence type="ECO:0000313" key="2">
    <source>
        <dbReference type="EMBL" id="BAM88225.1"/>
    </source>
</evidence>
<sequence>MTIIANPAIANPAIAKSASRRGFERHLKVENVSRRAILQTLGLAGGFVLAAPLLSRPAFAAYETGAGKMPHGTVVDPKVFVSIAPDGIVSILAHRSEMGTGVRTSLPLIVAEEMEADWSRVRVVQAPGDEVKFGNQDTDGSRSTRHYLLPMRQIGAMARAMLEAAAAKRLGVPAGEVKAVNHEVVHSASGRRLGFGELAADAASLPVPAVDTIQLKSPKDFRYLGKGQVSIVDLHDITVGKARYGADVRLPGMKYAVIARPPVTGGKVKSFDPAEALKVPGVEQVIEVKGWPWPSKFQPLGGVAVIARNTGAAIKGRDVLKVEWEDGANGSYDSVAYRAELEAAARQPGLVVRQEGDVEAALKSADKVITGEYYLPHFAHASMEPPVAVADVKGDKAEIWAPVQSPGGTHEDVAKTLQIPPENVTVNVTLLGGGFGRKSKCDFALEAALLSKTLGAPVKVQWTRDDDLHHDFLHTVSVERIEAGLDKSGKVVAWRHRSVAPTILSTFAAGADHAAPFELGMGLVDMPFEIANIQCENPAVKAMTRIGWFRSVSNIPRAFAVQSMVGEIANATGRDQKDTLLDLIGSPRVLKLTSVKDLWNYGEPYESYPIDTGRLRRVVEFVAEKGNWGRSVPKGHGLGIAAHRSFVSYIATIVEVSVDDKGKLTVHQVDSAIDCGTFVNPERIQSQLEGAAIMGLSLAKYGEISFKNGRVQQRNFDDHPVVRIDEAPLITNVHIVPADADTPPSGVGEPGVPPFAPALANAIFAATGKRLRALPIGNQLAT</sequence>
<dbReference type="EMBL" id="AP012603">
    <property type="protein sequence ID" value="BAM88225.1"/>
    <property type="molecule type" value="Genomic_DNA"/>
</dbReference>
<dbReference type="Pfam" id="PF02738">
    <property type="entry name" value="MoCoBD_1"/>
    <property type="match status" value="1"/>
</dbReference>
<gene>
    <name evidence="2" type="ORF">S58_22190</name>
</gene>
<dbReference type="PATRIC" id="fig|1245469.3.peg.2274"/>
<dbReference type="InterPro" id="IPR006311">
    <property type="entry name" value="TAT_signal"/>
</dbReference>
<dbReference type="PANTHER" id="PTHR47495:SF3">
    <property type="entry name" value="BLR6219 PROTEIN"/>
    <property type="match status" value="1"/>
</dbReference>
<evidence type="ECO:0000259" key="1">
    <source>
        <dbReference type="SMART" id="SM01008"/>
    </source>
</evidence>
<dbReference type="SMART" id="SM01008">
    <property type="entry name" value="Ald_Xan_dh_C"/>
    <property type="match status" value="1"/>
</dbReference>
<dbReference type="AlphaFoldDB" id="M4ZPT5"/>
<dbReference type="Gene3D" id="3.90.1170.50">
    <property type="entry name" value="Aldehyde oxidase/xanthine dehydrogenase, a/b hammerhead"/>
    <property type="match status" value="1"/>
</dbReference>
<dbReference type="InterPro" id="IPR000674">
    <property type="entry name" value="Ald_Oxase/Xan_DH_a/b"/>
</dbReference>
<dbReference type="GeneID" id="301816121"/>
<dbReference type="InterPro" id="IPR037165">
    <property type="entry name" value="AldOxase/xan_DH_Mopterin-bd_sf"/>
</dbReference>
<dbReference type="InterPro" id="IPR052516">
    <property type="entry name" value="N-heterocyclic_Hydroxylase"/>
</dbReference>
<dbReference type="Proteomes" id="UP000011841">
    <property type="component" value="Chromosome"/>
</dbReference>
<dbReference type="Pfam" id="PF20256">
    <property type="entry name" value="MoCoBD_2"/>
    <property type="match status" value="2"/>
</dbReference>
<dbReference type="InterPro" id="IPR012368">
    <property type="entry name" value="OxRdtase_Mopterin-bd_su_IorB"/>
</dbReference>
<dbReference type="GO" id="GO:0016491">
    <property type="term" value="F:oxidoreductase activity"/>
    <property type="evidence" value="ECO:0007669"/>
    <property type="project" value="InterPro"/>
</dbReference>
<dbReference type="KEGG" id="aol:S58_22190"/>
<name>M4ZPT5_9BRAD</name>
<dbReference type="InterPro" id="IPR046867">
    <property type="entry name" value="AldOxase/xan_DH_MoCoBD2"/>
</dbReference>
<dbReference type="PROSITE" id="PS51318">
    <property type="entry name" value="TAT"/>
    <property type="match status" value="1"/>
</dbReference>